<gene>
    <name evidence="2" type="ORF">CGOC_LOCUS2116</name>
</gene>
<dbReference type="EMBL" id="UYRV01004518">
    <property type="protein sequence ID" value="VDK51594.1"/>
    <property type="molecule type" value="Genomic_DNA"/>
</dbReference>
<evidence type="ECO:0000313" key="3">
    <source>
        <dbReference type="Proteomes" id="UP000271889"/>
    </source>
</evidence>
<sequence length="159" mass="17870">MEYRKSDVSGLAGQKRAEAKQKLQPDDRQRSGIRFLRSVHVQAGDSSVAQRTTKKTEVSTQSHVEKRERRVQTKLSSIDSSQIKSIKELQRKARHIQAVLTSPVRSVRSSALSSKSDGTEIAYSGDGFKFKLSTQNTPISSTAVLEYRYSSQYKDVFQT</sequence>
<organism evidence="2 3">
    <name type="scientific">Cylicostephanus goldi</name>
    <name type="common">Nematode worm</name>
    <dbReference type="NCBI Taxonomy" id="71465"/>
    <lineage>
        <taxon>Eukaryota</taxon>
        <taxon>Metazoa</taxon>
        <taxon>Ecdysozoa</taxon>
        <taxon>Nematoda</taxon>
        <taxon>Chromadorea</taxon>
        <taxon>Rhabditida</taxon>
        <taxon>Rhabditina</taxon>
        <taxon>Rhabditomorpha</taxon>
        <taxon>Strongyloidea</taxon>
        <taxon>Strongylidae</taxon>
        <taxon>Cylicostephanus</taxon>
    </lineage>
</organism>
<name>A0A3P6S6A8_CYLGO</name>
<accession>A0A3P6S6A8</accession>
<reference evidence="2 3" key="1">
    <citation type="submission" date="2018-11" db="EMBL/GenBank/DDBJ databases">
        <authorList>
            <consortium name="Pathogen Informatics"/>
        </authorList>
    </citation>
    <scope>NUCLEOTIDE SEQUENCE [LARGE SCALE GENOMIC DNA]</scope>
</reference>
<dbReference type="Proteomes" id="UP000271889">
    <property type="component" value="Unassembled WGS sequence"/>
</dbReference>
<evidence type="ECO:0000256" key="1">
    <source>
        <dbReference type="SAM" id="MobiDB-lite"/>
    </source>
</evidence>
<dbReference type="AlphaFoldDB" id="A0A3P6S6A8"/>
<proteinExistence type="predicted"/>
<feature type="compositionally biased region" description="Basic and acidic residues" evidence="1">
    <location>
        <begin position="15"/>
        <end position="30"/>
    </location>
</feature>
<evidence type="ECO:0000313" key="2">
    <source>
        <dbReference type="EMBL" id="VDK51594.1"/>
    </source>
</evidence>
<keyword evidence="3" id="KW-1185">Reference proteome</keyword>
<feature type="region of interest" description="Disordered" evidence="1">
    <location>
        <begin position="1"/>
        <end position="77"/>
    </location>
</feature>
<protein>
    <submittedName>
        <fullName evidence="2">Uncharacterized protein</fullName>
    </submittedName>
</protein>